<gene>
    <name evidence="4" type="ORF">JNE38_24330</name>
</gene>
<dbReference type="InterPro" id="IPR000182">
    <property type="entry name" value="GNAT_dom"/>
</dbReference>
<dbReference type="Gene3D" id="3.40.630.30">
    <property type="match status" value="1"/>
</dbReference>
<dbReference type="PANTHER" id="PTHR43877">
    <property type="entry name" value="AMINOALKYLPHOSPHONATE N-ACETYLTRANSFERASE-RELATED-RELATED"/>
    <property type="match status" value="1"/>
</dbReference>
<evidence type="ECO:0000256" key="2">
    <source>
        <dbReference type="ARBA" id="ARBA00023315"/>
    </source>
</evidence>
<dbReference type="InterPro" id="IPR050832">
    <property type="entry name" value="Bact_Acetyltransf"/>
</dbReference>
<keyword evidence="1" id="KW-0808">Transferase</keyword>
<organism evidence="4 5">
    <name type="scientific">Brevibacillus choshinensis</name>
    <dbReference type="NCBI Taxonomy" id="54911"/>
    <lineage>
        <taxon>Bacteria</taxon>
        <taxon>Bacillati</taxon>
        <taxon>Bacillota</taxon>
        <taxon>Bacilli</taxon>
        <taxon>Bacillales</taxon>
        <taxon>Paenibacillaceae</taxon>
        <taxon>Brevibacillus</taxon>
    </lineage>
</organism>
<keyword evidence="5" id="KW-1185">Reference proteome</keyword>
<name>A0ABX7FLJ3_BRECH</name>
<keyword evidence="2" id="KW-0012">Acyltransferase</keyword>
<evidence type="ECO:0000313" key="4">
    <source>
        <dbReference type="EMBL" id="QRG66608.1"/>
    </source>
</evidence>
<accession>A0ABX7FLJ3</accession>
<dbReference type="EMBL" id="CP069127">
    <property type="protein sequence ID" value="QRG66608.1"/>
    <property type="molecule type" value="Genomic_DNA"/>
</dbReference>
<proteinExistence type="predicted"/>
<feature type="domain" description="N-acetyltransferase" evidence="3">
    <location>
        <begin position="8"/>
        <end position="170"/>
    </location>
</feature>
<dbReference type="Proteomes" id="UP000596248">
    <property type="component" value="Chromosome"/>
</dbReference>
<dbReference type="RefSeq" id="WP_203353674.1">
    <property type="nucleotide sequence ID" value="NZ_CP069127.1"/>
</dbReference>
<evidence type="ECO:0000313" key="5">
    <source>
        <dbReference type="Proteomes" id="UP000596248"/>
    </source>
</evidence>
<evidence type="ECO:0000256" key="1">
    <source>
        <dbReference type="ARBA" id="ARBA00022679"/>
    </source>
</evidence>
<dbReference type="InterPro" id="IPR016181">
    <property type="entry name" value="Acyl_CoA_acyltransferase"/>
</dbReference>
<sequence length="180" mass="19674">MSTELVLEQITELDTEDANGLTQLLVDVVGAGASIGFLPPLDSHVARVYWSTVLGDHVRVWIARQDGRVVGSVQLHLCAKQNGMHRAEIAKLMVHPSQQRKGIGRSLMLLAEKAAMQEKRTLLVLDTREGDPSNQLYQSLGFIEAGRIPNYAESANGGLDTSIFYYKGIGPEKEGQNEGC</sequence>
<reference evidence="4 5" key="1">
    <citation type="submission" date="2021-01" db="EMBL/GenBank/DDBJ databases">
        <title>Identification of strong promoters based on the transcriptome of Brevibacillus choshinensis.</title>
        <authorList>
            <person name="Yao D."/>
            <person name="Zhang K."/>
            <person name="Wu J."/>
        </authorList>
    </citation>
    <scope>NUCLEOTIDE SEQUENCE [LARGE SCALE GENOMIC DNA]</scope>
    <source>
        <strain evidence="4 5">HPD31-SP3</strain>
    </source>
</reference>
<evidence type="ECO:0000259" key="3">
    <source>
        <dbReference type="PROSITE" id="PS51186"/>
    </source>
</evidence>
<dbReference type="Pfam" id="PF00583">
    <property type="entry name" value="Acetyltransf_1"/>
    <property type="match status" value="1"/>
</dbReference>
<dbReference type="SUPFAM" id="SSF55729">
    <property type="entry name" value="Acyl-CoA N-acyltransferases (Nat)"/>
    <property type="match status" value="1"/>
</dbReference>
<dbReference type="PROSITE" id="PS51186">
    <property type="entry name" value="GNAT"/>
    <property type="match status" value="1"/>
</dbReference>
<dbReference type="CDD" id="cd04301">
    <property type="entry name" value="NAT_SF"/>
    <property type="match status" value="1"/>
</dbReference>
<protein>
    <submittedName>
        <fullName evidence="4">GNAT family N-acetyltransferase</fullName>
    </submittedName>
</protein>